<protein>
    <submittedName>
        <fullName evidence="1">Uncharacterized protein</fullName>
    </submittedName>
</protein>
<reference evidence="1 2" key="1">
    <citation type="submission" date="2016-10" db="EMBL/GenBank/DDBJ databases">
        <authorList>
            <person name="de Groot N.N."/>
        </authorList>
    </citation>
    <scope>NUCLEOTIDE SEQUENCE [LARGE SCALE GENOMIC DNA]</scope>
    <source>
        <strain evidence="1 2">DSM 11443</strain>
    </source>
</reference>
<dbReference type="RefSeq" id="WP_093923547.1">
    <property type="nucleotide sequence ID" value="NZ_FOMW01000005.1"/>
</dbReference>
<accession>A0A1I1YME3</accession>
<keyword evidence="2" id="KW-1185">Reference proteome</keyword>
<name>A0A1I1YME3_9RHOB</name>
<evidence type="ECO:0000313" key="2">
    <source>
        <dbReference type="Proteomes" id="UP000198977"/>
    </source>
</evidence>
<dbReference type="Proteomes" id="UP000198977">
    <property type="component" value="Unassembled WGS sequence"/>
</dbReference>
<dbReference type="EMBL" id="FOMW01000005">
    <property type="protein sequence ID" value="SFE20716.1"/>
    <property type="molecule type" value="Genomic_DNA"/>
</dbReference>
<gene>
    <name evidence="1" type="ORF">SAMN04488523_105314</name>
</gene>
<dbReference type="OrthoDB" id="7726461at2"/>
<evidence type="ECO:0000313" key="1">
    <source>
        <dbReference type="EMBL" id="SFE20716.1"/>
    </source>
</evidence>
<sequence>MTAAATYSLTKIMTDAHTAAKACLGHAVYKGRSYASLFAGQLSRVWAEAKRRVATAKFDATMSQSDRTRAAIASLESKDRWTQADYARIGVLRAALRAAEEHEALSPDYAAKRYLIASAGGRFCAVTFTKVDGTERTMQVQPATLQHHVKGDSATEAGKRATATRKARHPHLMPVWDAKAQAPRSVNLATISRIAMDGVVHEYRA</sequence>
<organism evidence="1 2">
    <name type="scientific">Sulfitobacter brevis</name>
    <dbReference type="NCBI Taxonomy" id="74348"/>
    <lineage>
        <taxon>Bacteria</taxon>
        <taxon>Pseudomonadati</taxon>
        <taxon>Pseudomonadota</taxon>
        <taxon>Alphaproteobacteria</taxon>
        <taxon>Rhodobacterales</taxon>
        <taxon>Roseobacteraceae</taxon>
        <taxon>Sulfitobacter</taxon>
    </lineage>
</organism>
<dbReference type="AlphaFoldDB" id="A0A1I1YME3"/>
<proteinExistence type="predicted"/>
<dbReference type="STRING" id="74348.SAMN04488523_105314"/>